<dbReference type="EMBL" id="CAHP01000035">
    <property type="protein sequence ID" value="CCG42655.1"/>
    <property type="molecule type" value="Genomic_DNA"/>
</dbReference>
<dbReference type="Proteomes" id="UP000004169">
    <property type="component" value="Unassembled WGS sequence"/>
</dbReference>
<proteinExistence type="predicted"/>
<protein>
    <submittedName>
        <fullName evidence="2">Uncharacterized protein</fullName>
    </submittedName>
</protein>
<dbReference type="AlphaFoldDB" id="H8FWB7"/>
<evidence type="ECO:0000256" key="1">
    <source>
        <dbReference type="SAM" id="MobiDB-lite"/>
    </source>
</evidence>
<reference evidence="2 3" key="1">
    <citation type="journal article" date="2012" name="J. Bacteriol.">
        <title>Draft Genome Sequence of the Purple Photosynthetic Bacterium Phaeospirillum molischianum DSM120, a Particularly Versatile Bacterium.</title>
        <authorList>
            <person name="Duquesne K."/>
            <person name="Prima V."/>
            <person name="Ji B."/>
            <person name="Rouy Z."/>
            <person name="Medigue C."/>
            <person name="Talla E."/>
            <person name="Sturgis J.N."/>
        </authorList>
    </citation>
    <scope>NUCLEOTIDE SEQUENCE [LARGE SCALE GENOMIC DNA]</scope>
    <source>
        <strain evidence="3">DSM120</strain>
    </source>
</reference>
<evidence type="ECO:0000313" key="3">
    <source>
        <dbReference type="Proteomes" id="UP000004169"/>
    </source>
</evidence>
<comment type="caution">
    <text evidence="2">The sequence shown here is derived from an EMBL/GenBank/DDBJ whole genome shotgun (WGS) entry which is preliminary data.</text>
</comment>
<sequence length="58" mass="6442">MAGPASGNMKDQKETFHARHFDKHRLELGAPLPQYQFCESVQHSVEAGIGISYHQGFG</sequence>
<evidence type="ECO:0000313" key="2">
    <source>
        <dbReference type="EMBL" id="CCG42655.1"/>
    </source>
</evidence>
<keyword evidence="3" id="KW-1185">Reference proteome</keyword>
<feature type="region of interest" description="Disordered" evidence="1">
    <location>
        <begin position="1"/>
        <end position="20"/>
    </location>
</feature>
<name>H8FWB7_MAGML</name>
<feature type="compositionally biased region" description="Basic and acidic residues" evidence="1">
    <location>
        <begin position="10"/>
        <end position="20"/>
    </location>
</feature>
<organism evidence="2 3">
    <name type="scientific">Magnetospirillum molischianum DSM 120</name>
    <dbReference type="NCBI Taxonomy" id="1150626"/>
    <lineage>
        <taxon>Bacteria</taxon>
        <taxon>Pseudomonadati</taxon>
        <taxon>Pseudomonadota</taxon>
        <taxon>Alphaproteobacteria</taxon>
        <taxon>Rhodospirillales</taxon>
        <taxon>Rhodospirillaceae</taxon>
        <taxon>Magnetospirillum</taxon>
    </lineage>
</organism>
<accession>H8FWB7</accession>
<gene>
    <name evidence="2" type="ORF">PHAMO_400036</name>
</gene>